<reference evidence="11" key="1">
    <citation type="submission" date="2019-10" db="EMBL/GenBank/DDBJ databases">
        <title>Draft genome sequece of Microseira wollei NIES-4236.</title>
        <authorList>
            <person name="Yamaguchi H."/>
            <person name="Suzuki S."/>
            <person name="Kawachi M."/>
        </authorList>
    </citation>
    <scope>NUCLEOTIDE SEQUENCE</scope>
    <source>
        <strain evidence="11">NIES-4236</strain>
    </source>
</reference>
<dbReference type="InterPro" id="IPR005467">
    <property type="entry name" value="His_kinase_dom"/>
</dbReference>
<keyword evidence="8" id="KW-0175">Coiled coil</keyword>
<evidence type="ECO:0000256" key="6">
    <source>
        <dbReference type="ARBA" id="ARBA00023012"/>
    </source>
</evidence>
<dbReference type="InterPro" id="IPR003661">
    <property type="entry name" value="HisK_dim/P_dom"/>
</dbReference>
<evidence type="ECO:0000259" key="10">
    <source>
        <dbReference type="PROSITE" id="PS50110"/>
    </source>
</evidence>
<evidence type="ECO:0000313" key="11">
    <source>
        <dbReference type="EMBL" id="GET41260.1"/>
    </source>
</evidence>
<dbReference type="InterPro" id="IPR036097">
    <property type="entry name" value="HisK_dim/P_sf"/>
</dbReference>
<dbReference type="Gene3D" id="3.40.50.2300">
    <property type="match status" value="1"/>
</dbReference>
<keyword evidence="6" id="KW-0902">Two-component regulatory system</keyword>
<dbReference type="SMART" id="SM00448">
    <property type="entry name" value="REC"/>
    <property type="match status" value="1"/>
</dbReference>
<dbReference type="Pfam" id="PF00072">
    <property type="entry name" value="Response_reg"/>
    <property type="match status" value="1"/>
</dbReference>
<dbReference type="SUPFAM" id="SSF55874">
    <property type="entry name" value="ATPase domain of HSP90 chaperone/DNA topoisomerase II/histidine kinase"/>
    <property type="match status" value="1"/>
</dbReference>
<dbReference type="InterPro" id="IPR003594">
    <property type="entry name" value="HATPase_dom"/>
</dbReference>
<dbReference type="GO" id="GO:0000155">
    <property type="term" value="F:phosphorelay sensor kinase activity"/>
    <property type="evidence" value="ECO:0007669"/>
    <property type="project" value="InterPro"/>
</dbReference>
<evidence type="ECO:0000256" key="8">
    <source>
        <dbReference type="SAM" id="Coils"/>
    </source>
</evidence>
<proteinExistence type="predicted"/>
<evidence type="ECO:0000256" key="5">
    <source>
        <dbReference type="ARBA" id="ARBA00022777"/>
    </source>
</evidence>
<name>A0AAV3XM61_9CYAN</name>
<dbReference type="GO" id="GO:0007234">
    <property type="term" value="P:osmosensory signaling via phosphorelay pathway"/>
    <property type="evidence" value="ECO:0007669"/>
    <property type="project" value="TreeGrafter"/>
</dbReference>
<dbReference type="PANTHER" id="PTHR42878">
    <property type="entry name" value="TWO-COMPONENT HISTIDINE KINASE"/>
    <property type="match status" value="1"/>
</dbReference>
<dbReference type="RefSeq" id="WP_226587478.1">
    <property type="nucleotide sequence ID" value="NZ_BLAY01000115.1"/>
</dbReference>
<comment type="caution">
    <text evidence="11">The sequence shown here is derived from an EMBL/GenBank/DDBJ whole genome shotgun (WGS) entry which is preliminary data.</text>
</comment>
<dbReference type="Pfam" id="PF02518">
    <property type="entry name" value="HATPase_c"/>
    <property type="match status" value="1"/>
</dbReference>
<dbReference type="Pfam" id="PF00512">
    <property type="entry name" value="HisKA"/>
    <property type="match status" value="1"/>
</dbReference>
<dbReference type="EMBL" id="BLAY01000115">
    <property type="protein sequence ID" value="GET41260.1"/>
    <property type="molecule type" value="Genomic_DNA"/>
</dbReference>
<dbReference type="CDD" id="cd19920">
    <property type="entry name" value="REC_PA4781-like"/>
    <property type="match status" value="1"/>
</dbReference>
<comment type="catalytic activity">
    <reaction evidence="1">
        <text>ATP + protein L-histidine = ADP + protein N-phospho-L-histidine.</text>
        <dbReference type="EC" id="2.7.13.3"/>
    </reaction>
</comment>
<keyword evidence="4" id="KW-0808">Transferase</keyword>
<evidence type="ECO:0000256" key="4">
    <source>
        <dbReference type="ARBA" id="ARBA00022679"/>
    </source>
</evidence>
<dbReference type="GO" id="GO:0030295">
    <property type="term" value="F:protein kinase activator activity"/>
    <property type="evidence" value="ECO:0007669"/>
    <property type="project" value="TreeGrafter"/>
</dbReference>
<organism evidence="11 12">
    <name type="scientific">Microseira wollei NIES-4236</name>
    <dbReference type="NCBI Taxonomy" id="2530354"/>
    <lineage>
        <taxon>Bacteria</taxon>
        <taxon>Bacillati</taxon>
        <taxon>Cyanobacteriota</taxon>
        <taxon>Cyanophyceae</taxon>
        <taxon>Oscillatoriophycideae</taxon>
        <taxon>Aerosakkonematales</taxon>
        <taxon>Aerosakkonemataceae</taxon>
        <taxon>Microseira</taxon>
    </lineage>
</organism>
<dbReference type="PROSITE" id="PS50110">
    <property type="entry name" value="RESPONSE_REGULATORY"/>
    <property type="match status" value="1"/>
</dbReference>
<evidence type="ECO:0000256" key="3">
    <source>
        <dbReference type="ARBA" id="ARBA00022553"/>
    </source>
</evidence>
<dbReference type="InterPro" id="IPR004358">
    <property type="entry name" value="Sig_transdc_His_kin-like_C"/>
</dbReference>
<keyword evidence="5 11" id="KW-0418">Kinase</keyword>
<dbReference type="GO" id="GO:0000156">
    <property type="term" value="F:phosphorelay response regulator activity"/>
    <property type="evidence" value="ECO:0007669"/>
    <property type="project" value="TreeGrafter"/>
</dbReference>
<dbReference type="SUPFAM" id="SSF52172">
    <property type="entry name" value="CheY-like"/>
    <property type="match status" value="1"/>
</dbReference>
<keyword evidence="12" id="KW-1185">Reference proteome</keyword>
<dbReference type="SMART" id="SM00387">
    <property type="entry name" value="HATPase_c"/>
    <property type="match status" value="1"/>
</dbReference>
<dbReference type="Gene3D" id="3.30.565.10">
    <property type="entry name" value="Histidine kinase-like ATPase, C-terminal domain"/>
    <property type="match status" value="1"/>
</dbReference>
<feature type="coiled-coil region" evidence="8">
    <location>
        <begin position="123"/>
        <end position="167"/>
    </location>
</feature>
<sequence>MKKPEQNTILIVDDMPNNLGALLDYLTDFGFEVLVAEDGESAIEQVEYALPDIILLDVLMPGIDGFETCSRLKSNQTTKDIPVIFMTALSDGEDKVKGFSVGGVDYVTKPIQQAEVLARVTTHLSIRNLHSKLQQQNDRLQQEICDRIKIEQELQTRTAQLETANQELEAFSYSVAHDLRNPITSINGYIWVLEEEYASLLDEDGKHYLERVRVATERMEQLIDDILRLSQVTSSKMQFDTVDLSHITKEIAISLRQTSNEREVEFIIAEGVVAQGDEPLLKIVLENLLGNAWKYTRNKPRARIEFGVLKRGIDTESSLHTYFVRDDGAGFDMAKADKLFAAFCRLHGRNEFEGTGIGLATVQRIIHRHGGQIWADGEVNKGATFYFTLG</sequence>
<evidence type="ECO:0000313" key="12">
    <source>
        <dbReference type="Proteomes" id="UP001050975"/>
    </source>
</evidence>
<dbReference type="PANTHER" id="PTHR42878:SF15">
    <property type="entry name" value="BACTERIOPHYTOCHROME"/>
    <property type="match status" value="1"/>
</dbReference>
<dbReference type="PROSITE" id="PS50109">
    <property type="entry name" value="HIS_KIN"/>
    <property type="match status" value="1"/>
</dbReference>
<dbReference type="SUPFAM" id="SSF47384">
    <property type="entry name" value="Homodimeric domain of signal transducing histidine kinase"/>
    <property type="match status" value="1"/>
</dbReference>
<evidence type="ECO:0000256" key="1">
    <source>
        <dbReference type="ARBA" id="ARBA00000085"/>
    </source>
</evidence>
<dbReference type="Gene3D" id="1.10.287.130">
    <property type="match status" value="1"/>
</dbReference>
<dbReference type="PRINTS" id="PR00344">
    <property type="entry name" value="BCTRLSENSOR"/>
</dbReference>
<dbReference type="InterPro" id="IPR001789">
    <property type="entry name" value="Sig_transdc_resp-reg_receiver"/>
</dbReference>
<dbReference type="CDD" id="cd00082">
    <property type="entry name" value="HisKA"/>
    <property type="match status" value="1"/>
</dbReference>
<protein>
    <recommendedName>
        <fullName evidence="2">histidine kinase</fullName>
        <ecNumber evidence="2">2.7.13.3</ecNumber>
    </recommendedName>
</protein>
<accession>A0AAV3XM61</accession>
<dbReference type="Proteomes" id="UP001050975">
    <property type="component" value="Unassembled WGS sequence"/>
</dbReference>
<feature type="modified residue" description="4-aspartylphosphate" evidence="7">
    <location>
        <position position="57"/>
    </location>
</feature>
<dbReference type="InterPro" id="IPR036890">
    <property type="entry name" value="HATPase_C_sf"/>
</dbReference>
<dbReference type="AlphaFoldDB" id="A0AAV3XM61"/>
<feature type="domain" description="Histidine kinase" evidence="9">
    <location>
        <begin position="174"/>
        <end position="390"/>
    </location>
</feature>
<evidence type="ECO:0000256" key="7">
    <source>
        <dbReference type="PROSITE-ProRule" id="PRU00169"/>
    </source>
</evidence>
<dbReference type="EC" id="2.7.13.3" evidence="2"/>
<dbReference type="FunFam" id="3.30.565.10:FF:000006">
    <property type="entry name" value="Sensor histidine kinase WalK"/>
    <property type="match status" value="1"/>
</dbReference>
<evidence type="ECO:0000256" key="2">
    <source>
        <dbReference type="ARBA" id="ARBA00012438"/>
    </source>
</evidence>
<feature type="domain" description="Response regulatory" evidence="10">
    <location>
        <begin position="8"/>
        <end position="124"/>
    </location>
</feature>
<dbReference type="SMART" id="SM00388">
    <property type="entry name" value="HisKA"/>
    <property type="match status" value="1"/>
</dbReference>
<keyword evidence="3 7" id="KW-0597">Phosphoprotein</keyword>
<dbReference type="InterPro" id="IPR011006">
    <property type="entry name" value="CheY-like_superfamily"/>
</dbReference>
<dbReference type="InterPro" id="IPR050351">
    <property type="entry name" value="BphY/WalK/GraS-like"/>
</dbReference>
<gene>
    <name evidence="11" type="ORF">MiSe_60720</name>
</gene>
<evidence type="ECO:0000259" key="9">
    <source>
        <dbReference type="PROSITE" id="PS50109"/>
    </source>
</evidence>